<feature type="compositionally biased region" description="Basic and acidic residues" evidence="6">
    <location>
        <begin position="198"/>
        <end position="210"/>
    </location>
</feature>
<dbReference type="InterPro" id="IPR035979">
    <property type="entry name" value="RBD_domain_sf"/>
</dbReference>
<evidence type="ECO:0000313" key="8">
    <source>
        <dbReference type="Ensembl" id="ENSPMAP00000009508.1"/>
    </source>
</evidence>
<evidence type="ECO:0000256" key="4">
    <source>
        <dbReference type="ARBA" id="ARBA00030574"/>
    </source>
</evidence>
<evidence type="ECO:0000256" key="1">
    <source>
        <dbReference type="ARBA" id="ARBA00007408"/>
    </source>
</evidence>
<evidence type="ECO:0000256" key="6">
    <source>
        <dbReference type="SAM" id="MobiDB-lite"/>
    </source>
</evidence>
<accession>S4RWB8</accession>
<dbReference type="Ensembl" id="ENSPMAT00000009548.1">
    <property type="protein sequence ID" value="ENSPMAP00000009508.1"/>
    <property type="gene ID" value="ENSPMAG00000008633.1"/>
</dbReference>
<dbReference type="PANTHER" id="PTHR47640:SF11">
    <property type="entry name" value="RNA-BINDING PROTEIN 42"/>
    <property type="match status" value="1"/>
</dbReference>
<feature type="domain" description="RRM" evidence="7">
    <location>
        <begin position="236"/>
        <end position="318"/>
    </location>
</feature>
<dbReference type="Pfam" id="PF00076">
    <property type="entry name" value="RRM_1"/>
    <property type="match status" value="1"/>
</dbReference>
<dbReference type="SUPFAM" id="SSF54928">
    <property type="entry name" value="RNA-binding domain, RBD"/>
    <property type="match status" value="1"/>
</dbReference>
<dbReference type="Gene3D" id="3.30.70.330">
    <property type="match status" value="1"/>
</dbReference>
<dbReference type="GO" id="GO:0003729">
    <property type="term" value="F:mRNA binding"/>
    <property type="evidence" value="ECO:0007669"/>
    <property type="project" value="InterPro"/>
</dbReference>
<dbReference type="SMART" id="SM00360">
    <property type="entry name" value="RRM"/>
    <property type="match status" value="1"/>
</dbReference>
<reference evidence="8" key="2">
    <citation type="submission" date="2025-09" db="UniProtKB">
        <authorList>
            <consortium name="Ensembl"/>
        </authorList>
    </citation>
    <scope>IDENTIFICATION</scope>
</reference>
<organism evidence="8">
    <name type="scientific">Petromyzon marinus</name>
    <name type="common">Sea lamprey</name>
    <dbReference type="NCBI Taxonomy" id="7757"/>
    <lineage>
        <taxon>Eukaryota</taxon>
        <taxon>Metazoa</taxon>
        <taxon>Chordata</taxon>
        <taxon>Craniata</taxon>
        <taxon>Vertebrata</taxon>
        <taxon>Cyclostomata</taxon>
        <taxon>Hyperoartia</taxon>
        <taxon>Petromyzontiformes</taxon>
        <taxon>Petromyzontidae</taxon>
        <taxon>Petromyzon</taxon>
    </lineage>
</organism>
<dbReference type="PROSITE" id="PS50102">
    <property type="entry name" value="RRM"/>
    <property type="match status" value="1"/>
</dbReference>
<dbReference type="InterPro" id="IPR050825">
    <property type="entry name" value="RBM42_RBP45_47-like"/>
</dbReference>
<evidence type="ECO:0000256" key="2">
    <source>
        <dbReference type="ARBA" id="ARBA00015192"/>
    </source>
</evidence>
<dbReference type="InterPro" id="IPR012677">
    <property type="entry name" value="Nucleotide-bd_a/b_plait_sf"/>
</dbReference>
<dbReference type="HOGENOM" id="CLU_036197_0_0_1"/>
<dbReference type="GeneTree" id="ENSGT00940000164813"/>
<comment type="similarity">
    <text evidence="1">Belongs to the RRM RBM42 family.</text>
</comment>
<feature type="region of interest" description="Disordered" evidence="6">
    <location>
        <begin position="180"/>
        <end position="210"/>
    </location>
</feature>
<feature type="compositionally biased region" description="Pro residues" evidence="6">
    <location>
        <begin position="181"/>
        <end position="190"/>
    </location>
</feature>
<reference evidence="8" key="1">
    <citation type="submission" date="2025-08" db="UniProtKB">
        <authorList>
            <consortium name="Ensembl"/>
        </authorList>
    </citation>
    <scope>IDENTIFICATION</scope>
</reference>
<evidence type="ECO:0000256" key="3">
    <source>
        <dbReference type="ARBA" id="ARBA00022884"/>
    </source>
</evidence>
<dbReference type="InterPro" id="IPR034215">
    <property type="entry name" value="RBM42_RRM"/>
</dbReference>
<evidence type="ECO:0000256" key="5">
    <source>
        <dbReference type="PROSITE-ProRule" id="PRU00176"/>
    </source>
</evidence>
<dbReference type="CDD" id="cd12383">
    <property type="entry name" value="RRM_RBM42"/>
    <property type="match status" value="1"/>
</dbReference>
<dbReference type="AlphaFoldDB" id="S4RWB8"/>
<dbReference type="STRING" id="7757.ENSPMAP00000009508"/>
<dbReference type="OMA" id="QAWEDNS"/>
<keyword evidence="3 5" id="KW-0694">RNA-binding</keyword>
<protein>
    <recommendedName>
        <fullName evidence="2">RNA-binding protein 42</fullName>
    </recommendedName>
    <alternativeName>
        <fullName evidence="4">RNA-binding motif protein 42</fullName>
    </alternativeName>
</protein>
<dbReference type="PANTHER" id="PTHR47640">
    <property type="entry name" value="TRNA SELENOCYSTEINE 1-ASSOCIATED PROTEIN 1-RELATED-RELATED"/>
    <property type="match status" value="1"/>
</dbReference>
<name>S4RWB8_PETMA</name>
<sequence length="339" mass="36969">RPVISSNTYHQVQQSLLQARAAAGPIPMPPLPPFVPPMRPPPRPAFVPHVLLRPVLPHCSHALLPYSPRVAAATALSPRPPLLRPPLRPPPFMPMPPRPHGMMGPPPPIGPMGLPPGPPMGGMMSSAVVEAPPKLNPSVIQAGPTVYLAAPVKATAPVPPSPITAQNPDCQVDDSTIIGPVMPPPAPHEPPIANSESSEEKPAKKNRPEKVKKILRSAAGITWEDASLMDWDPNDFRIFCGDLGNEVSDDTLARAFSRYPTFLRAKVVRDKRSGKTKGYGFVSFKDPNDFVRAMREMNGVDAGKYVGSRPIKLRKSTWRDRNMDIVRKKNKEKKKLGLK</sequence>
<evidence type="ECO:0000259" key="7">
    <source>
        <dbReference type="PROSITE" id="PS50102"/>
    </source>
</evidence>
<dbReference type="InterPro" id="IPR000504">
    <property type="entry name" value="RRM_dom"/>
</dbReference>
<proteinExistence type="inferred from homology"/>